<dbReference type="PANTHER" id="PTHR19446">
    <property type="entry name" value="REVERSE TRANSCRIPTASES"/>
    <property type="match status" value="1"/>
</dbReference>
<gene>
    <name evidence="2" type="ORF">PF005_g29955</name>
</gene>
<feature type="domain" description="Reverse transcriptase" evidence="1">
    <location>
        <begin position="5"/>
        <end position="122"/>
    </location>
</feature>
<dbReference type="AlphaFoldDB" id="A0A6A3VP07"/>
<accession>A0A6A3VP07</accession>
<dbReference type="InterPro" id="IPR000477">
    <property type="entry name" value="RT_dom"/>
</dbReference>
<organism evidence="2 3">
    <name type="scientific">Phytophthora fragariae</name>
    <dbReference type="NCBI Taxonomy" id="53985"/>
    <lineage>
        <taxon>Eukaryota</taxon>
        <taxon>Sar</taxon>
        <taxon>Stramenopiles</taxon>
        <taxon>Oomycota</taxon>
        <taxon>Peronosporomycetes</taxon>
        <taxon>Peronosporales</taxon>
        <taxon>Peronosporaceae</taxon>
        <taxon>Phytophthora</taxon>
    </lineage>
</organism>
<protein>
    <recommendedName>
        <fullName evidence="1">Reverse transcriptase domain-containing protein</fullName>
    </recommendedName>
</protein>
<proteinExistence type="predicted"/>
<dbReference type="Proteomes" id="UP000433483">
    <property type="component" value="Unassembled WGS sequence"/>
</dbReference>
<comment type="caution">
    <text evidence="2">The sequence shown here is derived from an EMBL/GenBank/DDBJ whole genome shotgun (WGS) entry which is preliminary data.</text>
</comment>
<dbReference type="Pfam" id="PF00078">
    <property type="entry name" value="RVT_1"/>
    <property type="match status" value="1"/>
</dbReference>
<name>A0A6A3VP07_9STRA</name>
<dbReference type="OrthoDB" id="164397at2759"/>
<sequence length="123" mass="13475">MSDQSKRQNRALCIVWYDLANAFGSGVPHEMMWFVLQQLGVPPSFVSLCKDLYTDAAFMISNAQDGCTSPIRQLTGVFQGCPLSPHLFTATLIPLLRALQRLPDVGVKLSGDDKPSVTAYADI</sequence>
<reference evidence="2 3" key="1">
    <citation type="submission" date="2018-08" db="EMBL/GenBank/DDBJ databases">
        <title>Genomic investigation of the strawberry pathogen Phytophthora fragariae indicates pathogenicity is determined by transcriptional variation in three key races.</title>
        <authorList>
            <person name="Adams T.M."/>
            <person name="Armitage A.D."/>
            <person name="Sobczyk M.K."/>
            <person name="Bates H.J."/>
            <person name="Dunwell J.M."/>
            <person name="Nellist C.F."/>
            <person name="Harrison R.J."/>
        </authorList>
    </citation>
    <scope>NUCLEOTIDE SEQUENCE [LARGE SCALE GENOMIC DNA]</scope>
    <source>
        <strain evidence="2 3">NOV-27</strain>
    </source>
</reference>
<evidence type="ECO:0000259" key="1">
    <source>
        <dbReference type="Pfam" id="PF00078"/>
    </source>
</evidence>
<evidence type="ECO:0000313" key="2">
    <source>
        <dbReference type="EMBL" id="KAE9164611.1"/>
    </source>
</evidence>
<dbReference type="EMBL" id="QXGB01004914">
    <property type="protein sequence ID" value="KAE9164611.1"/>
    <property type="molecule type" value="Genomic_DNA"/>
</dbReference>
<keyword evidence="3" id="KW-1185">Reference proteome</keyword>
<evidence type="ECO:0000313" key="3">
    <source>
        <dbReference type="Proteomes" id="UP000433483"/>
    </source>
</evidence>